<reference evidence="1" key="1">
    <citation type="journal article" date="2018" name="Nat. Commun.">
        <title>Diversity and evolution of the emerging Pandoraviridae family.</title>
        <authorList>
            <person name="Legendre M."/>
            <person name="Fabre E."/>
            <person name="Poirot O."/>
            <person name="Jeudy S."/>
            <person name="Lartigue A."/>
            <person name="Alempic J.M."/>
            <person name="Beucher L."/>
            <person name="Philippe N."/>
            <person name="Bertaux L."/>
            <person name="Christo-Foroux E."/>
            <person name="Labadie K."/>
            <person name="Coute Y."/>
            <person name="Abergel C."/>
            <person name="Claverie J.M."/>
        </authorList>
    </citation>
    <scope>NUCLEOTIDE SEQUENCE [LARGE SCALE GENOMIC DNA]</scope>
    <source>
        <strain evidence="1">Quercus</strain>
    </source>
</reference>
<dbReference type="Proteomes" id="UP000248852">
    <property type="component" value="Segment"/>
</dbReference>
<gene>
    <name evidence="1" type="ORF">pqer_cds_932</name>
</gene>
<dbReference type="KEGG" id="vg:36844495"/>
<evidence type="ECO:0008006" key="2">
    <source>
        <dbReference type="Google" id="ProtNLM"/>
    </source>
</evidence>
<organism evidence="1">
    <name type="scientific">Pandoravirus quercus</name>
    <dbReference type="NCBI Taxonomy" id="2107709"/>
    <lineage>
        <taxon>Viruses</taxon>
        <taxon>Pandoravirus</taxon>
    </lineage>
</organism>
<name>A0A2U7UA92_9VIRU</name>
<proteinExistence type="predicted"/>
<evidence type="ECO:0000313" key="1">
    <source>
        <dbReference type="EMBL" id="AVK75354.1"/>
    </source>
</evidence>
<protein>
    <recommendedName>
        <fullName evidence="2">F-box incomplete domain containing protein</fullName>
    </recommendedName>
</protein>
<dbReference type="EMBL" id="MG011689">
    <property type="protein sequence ID" value="AVK75354.1"/>
    <property type="molecule type" value="Genomic_DNA"/>
</dbReference>
<sequence length="645" mass="71337">MNIEQLPLELLCMILNGAAPRVGGSGVQLWRARPRRPRPFLDPRWRFAARGVCRLWREVIEHPSPAQATAMGTYPHSDLDAPNIGDGRRVDCPKWPTGRVVCASAIAKWIAQRPDTWPRSRLDNVYTWCRDNAGATRGQAIVALVASDTPEAVTHALDVEWSRLALRAAAGDDVASKSCSHADNPYWCQGRCSAECGLAQHIARAVLACGSVATMNVILSCNLHGWPGHLVRLIGPYGRTDVARHLKTDAPQRNDWIAAARVKEPNYFAYLIDTLAKSTAEHRALYAPPMPYCPFTWTTGYAGGCVEGAAAAHGRWRFFALCDARGIKFDACAAFGVAARRGRARLMDWLWHRDASGPRLLPLVLHDAALLAVRDDGPYPRNRCNRAADAIRWLCEVADYRPGDRRQLAALFIGSDDRQGRTVPALLYLVERWPRMAMELDPALLRRLFCQCAVAGGVAMSRFMRIVGLYCPRVDRPGVDGWQQVDPAGFDLWGALTRMCTQHVSWSEALIRAKAMLRMMRVCRAVTLGRPPRAVDVHGLQRPCACIAQPGWSHTLCALRHHIDTARLCADDNTPETDPAVRAGLTPLAHWCMPRPVCAADLFDSIYGHNGDWLQASPNTFAGRLAGVFQCILAWLASEGLLIDH</sequence>
<dbReference type="RefSeq" id="YP_009483623.1">
    <property type="nucleotide sequence ID" value="NC_037667.1"/>
</dbReference>
<accession>A0A2U7UA92</accession>
<dbReference type="GeneID" id="36844495"/>